<gene>
    <name evidence="2" type="ORF">KO481_24795</name>
</gene>
<dbReference type="Gene3D" id="2.60.120.10">
    <property type="entry name" value="Jelly Rolls"/>
    <property type="match status" value="1"/>
</dbReference>
<dbReference type="PANTHER" id="PTHR36440:SF1">
    <property type="entry name" value="PUTATIVE (AFU_ORTHOLOGUE AFUA_8G07350)-RELATED"/>
    <property type="match status" value="1"/>
</dbReference>
<dbReference type="SUPFAM" id="SSF51182">
    <property type="entry name" value="RmlC-like cupins"/>
    <property type="match status" value="1"/>
</dbReference>
<dbReference type="InterPro" id="IPR053146">
    <property type="entry name" value="QDO-like"/>
</dbReference>
<feature type="domain" description="Cupin type-2" evidence="1">
    <location>
        <begin position="47"/>
        <end position="114"/>
    </location>
</feature>
<evidence type="ECO:0000313" key="2">
    <source>
        <dbReference type="EMBL" id="MBU3064733.1"/>
    </source>
</evidence>
<proteinExistence type="predicted"/>
<dbReference type="InterPro" id="IPR011051">
    <property type="entry name" value="RmlC_Cupin_sf"/>
</dbReference>
<dbReference type="Proteomes" id="UP000733379">
    <property type="component" value="Unassembled WGS sequence"/>
</dbReference>
<sequence length="164" mass="17973">MSMLHVGQSEPFLVRADDAEVLGAAPMSIRLLADGDGEGGGISASRTVMAKGTQGALPHHHEHTMEMFFIIEGGLHVLTGDRVVTARTGDFLLVPPNTTHAFATPEDTGVDMLFLMPGVARADYFRMIDRIRNGTADPQEILDSAEIFDNHFHPSPEWEKFMGW</sequence>
<dbReference type="RefSeq" id="WP_215920113.1">
    <property type="nucleotide sequence ID" value="NZ_JAHKNI010000008.1"/>
</dbReference>
<dbReference type="Pfam" id="PF07883">
    <property type="entry name" value="Cupin_2"/>
    <property type="match status" value="1"/>
</dbReference>
<protein>
    <submittedName>
        <fullName evidence="2">Cupin domain-containing protein</fullName>
    </submittedName>
</protein>
<dbReference type="InterPro" id="IPR013096">
    <property type="entry name" value="Cupin_2"/>
</dbReference>
<accession>A0ABS6B3P0</accession>
<evidence type="ECO:0000313" key="3">
    <source>
        <dbReference type="Proteomes" id="UP000733379"/>
    </source>
</evidence>
<comment type="caution">
    <text evidence="2">The sequence shown here is derived from an EMBL/GenBank/DDBJ whole genome shotgun (WGS) entry which is preliminary data.</text>
</comment>
<dbReference type="InterPro" id="IPR014710">
    <property type="entry name" value="RmlC-like_jellyroll"/>
</dbReference>
<keyword evidence="3" id="KW-1185">Reference proteome</keyword>
<reference evidence="2 3" key="1">
    <citation type="submission" date="2021-06" db="EMBL/GenBank/DDBJ databases">
        <title>Actinomycetes sequencing.</title>
        <authorList>
            <person name="Shan Q."/>
        </authorList>
    </citation>
    <scope>NUCLEOTIDE SEQUENCE [LARGE SCALE GENOMIC DNA]</scope>
    <source>
        <strain evidence="2 3">NEAU-G5</strain>
    </source>
</reference>
<evidence type="ECO:0000259" key="1">
    <source>
        <dbReference type="Pfam" id="PF07883"/>
    </source>
</evidence>
<organism evidence="2 3">
    <name type="scientific">Nocardia albiluteola</name>
    <dbReference type="NCBI Taxonomy" id="2842303"/>
    <lineage>
        <taxon>Bacteria</taxon>
        <taxon>Bacillati</taxon>
        <taxon>Actinomycetota</taxon>
        <taxon>Actinomycetes</taxon>
        <taxon>Mycobacteriales</taxon>
        <taxon>Nocardiaceae</taxon>
        <taxon>Nocardia</taxon>
    </lineage>
</organism>
<name>A0ABS6B3P0_9NOCA</name>
<dbReference type="EMBL" id="JAHKNI010000008">
    <property type="protein sequence ID" value="MBU3064733.1"/>
    <property type="molecule type" value="Genomic_DNA"/>
</dbReference>
<dbReference type="PANTHER" id="PTHR36440">
    <property type="entry name" value="PUTATIVE (AFU_ORTHOLOGUE AFUA_8G07350)-RELATED"/>
    <property type="match status" value="1"/>
</dbReference>